<dbReference type="InterPro" id="IPR036390">
    <property type="entry name" value="WH_DNA-bd_sf"/>
</dbReference>
<dbReference type="HOGENOM" id="CLU_083287_27_8_7"/>
<dbReference type="Proteomes" id="UP000006695">
    <property type="component" value="Chromosome"/>
</dbReference>
<dbReference type="STRING" id="351605.Gura_0479"/>
<dbReference type="PANTHER" id="PTHR42756:SF1">
    <property type="entry name" value="TRANSCRIPTIONAL REPRESSOR OF EMRAB OPERON"/>
    <property type="match status" value="1"/>
</dbReference>
<keyword evidence="1" id="KW-0805">Transcription regulation</keyword>
<dbReference type="PRINTS" id="PR00598">
    <property type="entry name" value="HTHMARR"/>
</dbReference>
<evidence type="ECO:0000313" key="6">
    <source>
        <dbReference type="Proteomes" id="UP000006695"/>
    </source>
</evidence>
<dbReference type="InterPro" id="IPR036388">
    <property type="entry name" value="WH-like_DNA-bd_sf"/>
</dbReference>
<evidence type="ECO:0000256" key="2">
    <source>
        <dbReference type="ARBA" id="ARBA00023125"/>
    </source>
</evidence>
<dbReference type="RefSeq" id="WP_011937419.1">
    <property type="nucleotide sequence ID" value="NC_009483.1"/>
</dbReference>
<dbReference type="OrthoDB" id="5521015at2"/>
<dbReference type="GO" id="GO:0003677">
    <property type="term" value="F:DNA binding"/>
    <property type="evidence" value="ECO:0007669"/>
    <property type="project" value="UniProtKB-KW"/>
</dbReference>
<proteinExistence type="predicted"/>
<dbReference type="AlphaFoldDB" id="A5GCK3"/>
<organism evidence="5 6">
    <name type="scientific">Geotalea uraniireducens (strain Rf4)</name>
    <name type="common">Geobacter uraniireducens</name>
    <dbReference type="NCBI Taxonomy" id="351605"/>
    <lineage>
        <taxon>Bacteria</taxon>
        <taxon>Pseudomonadati</taxon>
        <taxon>Thermodesulfobacteriota</taxon>
        <taxon>Desulfuromonadia</taxon>
        <taxon>Geobacterales</taxon>
        <taxon>Geobacteraceae</taxon>
        <taxon>Geotalea</taxon>
    </lineage>
</organism>
<protein>
    <submittedName>
        <fullName evidence="5">Transcriptional regulator, MarR family</fullName>
    </submittedName>
</protein>
<evidence type="ECO:0000256" key="1">
    <source>
        <dbReference type="ARBA" id="ARBA00023015"/>
    </source>
</evidence>
<dbReference type="KEGG" id="gur:Gura_0479"/>
<dbReference type="PROSITE" id="PS50995">
    <property type="entry name" value="HTH_MARR_2"/>
    <property type="match status" value="1"/>
</dbReference>
<dbReference type="SUPFAM" id="SSF46785">
    <property type="entry name" value="Winged helix' DNA-binding domain"/>
    <property type="match status" value="1"/>
</dbReference>
<dbReference type="GO" id="GO:0003700">
    <property type="term" value="F:DNA-binding transcription factor activity"/>
    <property type="evidence" value="ECO:0007669"/>
    <property type="project" value="InterPro"/>
</dbReference>
<keyword evidence="6" id="KW-1185">Reference proteome</keyword>
<dbReference type="InterPro" id="IPR000835">
    <property type="entry name" value="HTH_MarR-typ"/>
</dbReference>
<dbReference type="Pfam" id="PF01047">
    <property type="entry name" value="MarR"/>
    <property type="match status" value="1"/>
</dbReference>
<gene>
    <name evidence="5" type="ordered locus">Gura_0479</name>
</gene>
<dbReference type="Gene3D" id="1.10.10.10">
    <property type="entry name" value="Winged helix-like DNA-binding domain superfamily/Winged helix DNA-binding domain"/>
    <property type="match status" value="1"/>
</dbReference>
<sequence length="155" mass="17391">MDSVREQLQIFVRRFGLLNATCCEACCGEDVSLVQSHILFEIRRMGEPSMQQVAEELGIDVTTFSRQVKAMEGDGLVTRRPSERDRRVSLLGLTDEGRRVLVRIDRYMAEKIGQIFSVMTPFEREVTTRSLALFNEALAKVGEAASDGKNIACCN</sequence>
<dbReference type="CDD" id="cd00090">
    <property type="entry name" value="HTH_ARSR"/>
    <property type="match status" value="1"/>
</dbReference>
<dbReference type="SMART" id="SM00347">
    <property type="entry name" value="HTH_MARR"/>
    <property type="match status" value="1"/>
</dbReference>
<evidence type="ECO:0000259" key="4">
    <source>
        <dbReference type="PROSITE" id="PS50995"/>
    </source>
</evidence>
<evidence type="ECO:0000256" key="3">
    <source>
        <dbReference type="ARBA" id="ARBA00023163"/>
    </source>
</evidence>
<feature type="domain" description="HTH marR-type" evidence="4">
    <location>
        <begin position="1"/>
        <end position="143"/>
    </location>
</feature>
<evidence type="ECO:0000313" key="5">
    <source>
        <dbReference type="EMBL" id="ABQ24694.1"/>
    </source>
</evidence>
<keyword evidence="3" id="KW-0804">Transcription</keyword>
<reference evidence="5 6" key="1">
    <citation type="submission" date="2007-05" db="EMBL/GenBank/DDBJ databases">
        <title>Complete sequence of Geobacter uraniireducens Rf4.</title>
        <authorList>
            <consortium name="US DOE Joint Genome Institute"/>
            <person name="Copeland A."/>
            <person name="Lucas S."/>
            <person name="Lapidus A."/>
            <person name="Barry K."/>
            <person name="Detter J.C."/>
            <person name="Glavina del Rio T."/>
            <person name="Hammon N."/>
            <person name="Israni S."/>
            <person name="Dalin E."/>
            <person name="Tice H."/>
            <person name="Pitluck S."/>
            <person name="Chertkov O."/>
            <person name="Brettin T."/>
            <person name="Bruce D."/>
            <person name="Han C."/>
            <person name="Schmutz J."/>
            <person name="Larimer F."/>
            <person name="Land M."/>
            <person name="Hauser L."/>
            <person name="Kyrpides N."/>
            <person name="Mikhailova N."/>
            <person name="Shelobolina E."/>
            <person name="Aklujkar M."/>
            <person name="Lovley D."/>
            <person name="Richardson P."/>
        </authorList>
    </citation>
    <scope>NUCLEOTIDE SEQUENCE [LARGE SCALE GENOMIC DNA]</scope>
    <source>
        <strain evidence="5 6">Rf4</strain>
    </source>
</reference>
<keyword evidence="2" id="KW-0238">DNA-binding</keyword>
<name>A5GCK3_GEOUR</name>
<dbReference type="PANTHER" id="PTHR42756">
    <property type="entry name" value="TRANSCRIPTIONAL REGULATOR, MARR"/>
    <property type="match status" value="1"/>
</dbReference>
<accession>A5GCK3</accession>
<dbReference type="InterPro" id="IPR011991">
    <property type="entry name" value="ArsR-like_HTH"/>
</dbReference>
<dbReference type="EMBL" id="CP000698">
    <property type="protein sequence ID" value="ABQ24694.1"/>
    <property type="molecule type" value="Genomic_DNA"/>
</dbReference>